<protein>
    <submittedName>
        <fullName evidence="5">Heat shock protein HSP 90-alpha</fullName>
    </submittedName>
</protein>
<keyword evidence="3" id="KW-0067">ATP-binding</keyword>
<reference evidence="5 6" key="1">
    <citation type="submission" date="2013-11" db="EMBL/GenBank/DDBJ databases">
        <title>Genome sequencing of Stegodyphus mimosarum.</title>
        <authorList>
            <person name="Bechsgaard J."/>
        </authorList>
    </citation>
    <scope>NUCLEOTIDE SEQUENCE [LARGE SCALE GENOMIC DNA]</scope>
</reference>
<proteinExistence type="inferred from homology"/>
<dbReference type="PANTHER" id="PTHR11528">
    <property type="entry name" value="HEAT SHOCK PROTEIN 90 FAMILY MEMBER"/>
    <property type="match status" value="1"/>
</dbReference>
<evidence type="ECO:0000256" key="3">
    <source>
        <dbReference type="ARBA" id="ARBA00022840"/>
    </source>
</evidence>
<evidence type="ECO:0000256" key="1">
    <source>
        <dbReference type="ARBA" id="ARBA00008239"/>
    </source>
</evidence>
<name>A0A087UDI8_STEMI</name>
<keyword evidence="6" id="KW-1185">Reference proteome</keyword>
<dbReference type="GO" id="GO:0051082">
    <property type="term" value="F:unfolded protein binding"/>
    <property type="evidence" value="ECO:0007669"/>
    <property type="project" value="InterPro"/>
</dbReference>
<feature type="non-terminal residue" evidence="5">
    <location>
        <position position="107"/>
    </location>
</feature>
<keyword evidence="4" id="KW-0143">Chaperone</keyword>
<evidence type="ECO:0000313" key="6">
    <source>
        <dbReference type="Proteomes" id="UP000054359"/>
    </source>
</evidence>
<dbReference type="Proteomes" id="UP000054359">
    <property type="component" value="Unassembled WGS sequence"/>
</dbReference>
<keyword evidence="5" id="KW-0346">Stress response</keyword>
<gene>
    <name evidence="5" type="ORF">X975_18335</name>
</gene>
<dbReference type="SUPFAM" id="SSF55874">
    <property type="entry name" value="ATPase domain of HSP90 chaperone/DNA topoisomerase II/histidine kinase"/>
    <property type="match status" value="1"/>
</dbReference>
<dbReference type="Gene3D" id="3.30.565.10">
    <property type="entry name" value="Histidine kinase-like ATPase, C-terminal domain"/>
    <property type="match status" value="1"/>
</dbReference>
<dbReference type="EMBL" id="KK119342">
    <property type="protein sequence ID" value="KFM75427.1"/>
    <property type="molecule type" value="Genomic_DNA"/>
</dbReference>
<evidence type="ECO:0000313" key="5">
    <source>
        <dbReference type="EMBL" id="KFM75427.1"/>
    </source>
</evidence>
<evidence type="ECO:0000256" key="4">
    <source>
        <dbReference type="ARBA" id="ARBA00023186"/>
    </source>
</evidence>
<dbReference type="GO" id="GO:0140662">
    <property type="term" value="F:ATP-dependent protein folding chaperone"/>
    <property type="evidence" value="ECO:0007669"/>
    <property type="project" value="InterPro"/>
</dbReference>
<dbReference type="InterPro" id="IPR001404">
    <property type="entry name" value="Hsp90_fam"/>
</dbReference>
<dbReference type="GO" id="GO:0016887">
    <property type="term" value="F:ATP hydrolysis activity"/>
    <property type="evidence" value="ECO:0007669"/>
    <property type="project" value="InterPro"/>
</dbReference>
<keyword evidence="2" id="KW-0547">Nucleotide-binding</keyword>
<dbReference type="AlphaFoldDB" id="A0A087UDI8"/>
<dbReference type="InterPro" id="IPR036890">
    <property type="entry name" value="HATPase_C_sf"/>
</dbReference>
<dbReference type="STRING" id="407821.A0A087UDI8"/>
<organism evidence="5 6">
    <name type="scientific">Stegodyphus mimosarum</name>
    <name type="common">African social velvet spider</name>
    <dbReference type="NCBI Taxonomy" id="407821"/>
    <lineage>
        <taxon>Eukaryota</taxon>
        <taxon>Metazoa</taxon>
        <taxon>Ecdysozoa</taxon>
        <taxon>Arthropoda</taxon>
        <taxon>Chelicerata</taxon>
        <taxon>Arachnida</taxon>
        <taxon>Araneae</taxon>
        <taxon>Araneomorphae</taxon>
        <taxon>Entelegynae</taxon>
        <taxon>Eresoidea</taxon>
        <taxon>Eresidae</taxon>
        <taxon>Stegodyphus</taxon>
    </lineage>
</organism>
<dbReference type="OrthoDB" id="5426351at2759"/>
<sequence>MEVKKNKECKEAKLIIMKAVIISDLHFSFEYRAIPSCQANHKALDEIMCKSLTDPSKLDSSNDLYIKIIPNKEDRTLTIIDAGIGMTKADLVGKIAKSGNKAFMEGL</sequence>
<comment type="similarity">
    <text evidence="1">Belongs to the heat shock protein 90 family.</text>
</comment>
<evidence type="ECO:0000256" key="2">
    <source>
        <dbReference type="ARBA" id="ARBA00022741"/>
    </source>
</evidence>
<dbReference type="GO" id="GO:0005524">
    <property type="term" value="F:ATP binding"/>
    <property type="evidence" value="ECO:0007669"/>
    <property type="project" value="UniProtKB-KW"/>
</dbReference>
<accession>A0A087UDI8</accession>